<sequence length="97" mass="10981">MVHFNQLQRTGTKLRAASNVSPLHQSGSTAMSRAPAFELDRRLYRLYEKLRACNPGVQEMVWALNVVLPEYGVVIRTCEDLEVFIEAVEPFEAEDLG</sequence>
<keyword evidence="2" id="KW-1185">Reference proteome</keyword>
<dbReference type="EMBL" id="CP101510">
    <property type="protein sequence ID" value="UTV30984.1"/>
    <property type="molecule type" value="Genomic_DNA"/>
</dbReference>
<accession>A0ABY5GQP9</accession>
<dbReference type="RefSeq" id="WP_255392349.1">
    <property type="nucleotide sequence ID" value="NZ_CP101510.1"/>
</dbReference>
<name>A0ABY5GQP9_9GAMM</name>
<proteinExistence type="predicted"/>
<evidence type="ECO:0000313" key="1">
    <source>
        <dbReference type="EMBL" id="UTV30984.1"/>
    </source>
</evidence>
<dbReference type="Proteomes" id="UP001057998">
    <property type="component" value="Chromosome 3"/>
</dbReference>
<reference evidence="1" key="1">
    <citation type="submission" date="2022-07" db="EMBL/GenBank/DDBJ databases">
        <title>Genome sequencing of Photobacterium atrarenae GJH2-4.</title>
        <authorList>
            <person name="Park S.-J."/>
        </authorList>
    </citation>
    <scope>NUCLEOTIDE SEQUENCE</scope>
    <source>
        <strain evidence="1">GJH2-4</strain>
    </source>
</reference>
<organism evidence="1 2">
    <name type="scientific">Photobacterium atrarenae</name>
    <dbReference type="NCBI Taxonomy" id="865757"/>
    <lineage>
        <taxon>Bacteria</taxon>
        <taxon>Pseudomonadati</taxon>
        <taxon>Pseudomonadota</taxon>
        <taxon>Gammaproteobacteria</taxon>
        <taxon>Vibrionales</taxon>
        <taxon>Vibrionaceae</taxon>
        <taxon>Photobacterium</taxon>
    </lineage>
</organism>
<evidence type="ECO:0000313" key="2">
    <source>
        <dbReference type="Proteomes" id="UP001057998"/>
    </source>
</evidence>
<gene>
    <name evidence="1" type="ORF">NNL38_24570</name>
</gene>
<protein>
    <submittedName>
        <fullName evidence="1">Uncharacterized protein</fullName>
    </submittedName>
</protein>